<proteinExistence type="predicted"/>
<keyword evidence="2" id="KW-1185">Reference proteome</keyword>
<reference evidence="1" key="1">
    <citation type="journal article" date="2020" name="Mol. Plant Microbe Interact.">
        <title>Genome Sequence of the Biocontrol Agent Coniothyrium minitans strain Conio (IMI 134523).</title>
        <authorList>
            <person name="Patel D."/>
            <person name="Shittu T.A."/>
            <person name="Baroncelli R."/>
            <person name="Muthumeenakshi S."/>
            <person name="Osborne T.H."/>
            <person name="Janganan T.K."/>
            <person name="Sreenivasaprasad S."/>
        </authorList>
    </citation>
    <scope>NUCLEOTIDE SEQUENCE</scope>
    <source>
        <strain evidence="1">Conio</strain>
    </source>
</reference>
<comment type="caution">
    <text evidence="1">The sequence shown here is derived from an EMBL/GenBank/DDBJ whole genome shotgun (WGS) entry which is preliminary data.</text>
</comment>
<name>A0A9P6GAZ6_9PLEO</name>
<dbReference type="AlphaFoldDB" id="A0A9P6GAZ6"/>
<gene>
    <name evidence="1" type="ORF">PMIN01_09239</name>
</gene>
<evidence type="ECO:0000313" key="1">
    <source>
        <dbReference type="EMBL" id="KAF9732381.1"/>
    </source>
</evidence>
<organism evidence="1 2">
    <name type="scientific">Paraphaeosphaeria minitans</name>
    <dbReference type="NCBI Taxonomy" id="565426"/>
    <lineage>
        <taxon>Eukaryota</taxon>
        <taxon>Fungi</taxon>
        <taxon>Dikarya</taxon>
        <taxon>Ascomycota</taxon>
        <taxon>Pezizomycotina</taxon>
        <taxon>Dothideomycetes</taxon>
        <taxon>Pleosporomycetidae</taxon>
        <taxon>Pleosporales</taxon>
        <taxon>Massarineae</taxon>
        <taxon>Didymosphaeriaceae</taxon>
        <taxon>Paraphaeosphaeria</taxon>
    </lineage>
</organism>
<sequence>MSKTVPRPQFRSLVYYCFCRRPSYSSLRHYCSQGLPIIARRV</sequence>
<dbReference type="EMBL" id="WJXW01000010">
    <property type="protein sequence ID" value="KAF9732381.1"/>
    <property type="molecule type" value="Genomic_DNA"/>
</dbReference>
<evidence type="ECO:0000313" key="2">
    <source>
        <dbReference type="Proteomes" id="UP000756921"/>
    </source>
</evidence>
<dbReference type="Proteomes" id="UP000756921">
    <property type="component" value="Unassembled WGS sequence"/>
</dbReference>
<protein>
    <submittedName>
        <fullName evidence="1">Uncharacterized protein</fullName>
    </submittedName>
</protein>
<accession>A0A9P6GAZ6</accession>